<dbReference type="EMBL" id="JAYMYS010000005">
    <property type="protein sequence ID" value="KAK7392226.1"/>
    <property type="molecule type" value="Genomic_DNA"/>
</dbReference>
<accession>A0AAN9XHF0</accession>
<dbReference type="Proteomes" id="UP001386955">
    <property type="component" value="Unassembled WGS sequence"/>
</dbReference>
<comment type="caution">
    <text evidence="2">The sequence shown here is derived from an EMBL/GenBank/DDBJ whole genome shotgun (WGS) entry which is preliminary data.</text>
</comment>
<protein>
    <submittedName>
        <fullName evidence="2">Uncharacterized protein</fullName>
    </submittedName>
</protein>
<keyword evidence="3" id="KW-1185">Reference proteome</keyword>
<sequence length="88" mass="10250">MASATRSQVSIIELEKKFEDRHEELNNHLDQMIVDIERIQSLLHMKTSQHQNEISSTNNENSRSNLHSYSTSISKVSLLPEHPKYFLD</sequence>
<name>A0AAN9XHF0_PSOTE</name>
<reference evidence="2 3" key="1">
    <citation type="submission" date="2024-01" db="EMBL/GenBank/DDBJ databases">
        <title>The genomes of 5 underutilized Papilionoideae crops provide insights into root nodulation and disease resistanc.</title>
        <authorList>
            <person name="Jiang F."/>
        </authorList>
    </citation>
    <scope>NUCLEOTIDE SEQUENCE [LARGE SCALE GENOMIC DNA]</scope>
    <source>
        <strain evidence="2">DUOXIRENSHENG_FW03</strain>
        <tissue evidence="2">Leaves</tissue>
    </source>
</reference>
<evidence type="ECO:0000256" key="1">
    <source>
        <dbReference type="SAM" id="MobiDB-lite"/>
    </source>
</evidence>
<feature type="region of interest" description="Disordered" evidence="1">
    <location>
        <begin position="46"/>
        <end position="67"/>
    </location>
</feature>
<gene>
    <name evidence="2" type="ORF">VNO78_20656</name>
</gene>
<evidence type="ECO:0000313" key="3">
    <source>
        <dbReference type="Proteomes" id="UP001386955"/>
    </source>
</evidence>
<organism evidence="2 3">
    <name type="scientific">Psophocarpus tetragonolobus</name>
    <name type="common">Winged bean</name>
    <name type="synonym">Dolichos tetragonolobus</name>
    <dbReference type="NCBI Taxonomy" id="3891"/>
    <lineage>
        <taxon>Eukaryota</taxon>
        <taxon>Viridiplantae</taxon>
        <taxon>Streptophyta</taxon>
        <taxon>Embryophyta</taxon>
        <taxon>Tracheophyta</taxon>
        <taxon>Spermatophyta</taxon>
        <taxon>Magnoliopsida</taxon>
        <taxon>eudicotyledons</taxon>
        <taxon>Gunneridae</taxon>
        <taxon>Pentapetalae</taxon>
        <taxon>rosids</taxon>
        <taxon>fabids</taxon>
        <taxon>Fabales</taxon>
        <taxon>Fabaceae</taxon>
        <taxon>Papilionoideae</taxon>
        <taxon>50 kb inversion clade</taxon>
        <taxon>NPAAA clade</taxon>
        <taxon>indigoferoid/millettioid clade</taxon>
        <taxon>Phaseoleae</taxon>
        <taxon>Psophocarpus</taxon>
    </lineage>
</organism>
<dbReference type="AlphaFoldDB" id="A0AAN9XHF0"/>
<evidence type="ECO:0000313" key="2">
    <source>
        <dbReference type="EMBL" id="KAK7392226.1"/>
    </source>
</evidence>
<proteinExistence type="predicted"/>